<name>A0A9X1IET2_9PROT</name>
<sequence>MSTVSIRGALEKTATILSEDPAKAKSAGPAVTAVLEGGVACRIAGPVGELRTDMPPAMGGRASAPSPGWLLRAALASCTATVVAMRAAQLGVSLDLLEVSVSGEGDARGMLGLDETVSAAMTNIRTRVRIGAEGISSDRLVELVRWAEAHAPVTCTMRNGEVGPAEIEVR</sequence>
<dbReference type="Pfam" id="PF02566">
    <property type="entry name" value="OsmC"/>
    <property type="match status" value="1"/>
</dbReference>
<accession>A0A9X1IET2</accession>
<keyword evidence="2" id="KW-1185">Reference proteome</keyword>
<dbReference type="PANTHER" id="PTHR35368">
    <property type="entry name" value="HYDROPEROXIDE REDUCTASE"/>
    <property type="match status" value="1"/>
</dbReference>
<dbReference type="Proteomes" id="UP001139311">
    <property type="component" value="Unassembled WGS sequence"/>
</dbReference>
<dbReference type="InterPro" id="IPR052924">
    <property type="entry name" value="OsmC/Ohr_hydroprdx_reductase"/>
</dbReference>
<reference evidence="1" key="1">
    <citation type="submission" date="2021-10" db="EMBL/GenBank/DDBJ databases">
        <title>Roseicella aerolatum sp. nov., isolated from aerosols of e-waste dismantling site.</title>
        <authorList>
            <person name="Qin T."/>
        </authorList>
    </citation>
    <scope>NUCLEOTIDE SEQUENCE</scope>
    <source>
        <strain evidence="1">GB24</strain>
    </source>
</reference>
<protein>
    <submittedName>
        <fullName evidence="1">OsmC family protein</fullName>
    </submittedName>
</protein>
<evidence type="ECO:0000313" key="2">
    <source>
        <dbReference type="Proteomes" id="UP001139311"/>
    </source>
</evidence>
<proteinExistence type="predicted"/>
<dbReference type="InterPro" id="IPR003718">
    <property type="entry name" value="OsmC/Ohr_fam"/>
</dbReference>
<dbReference type="Gene3D" id="3.30.300.20">
    <property type="match status" value="1"/>
</dbReference>
<dbReference type="SUPFAM" id="SSF82784">
    <property type="entry name" value="OsmC-like"/>
    <property type="match status" value="1"/>
</dbReference>
<dbReference type="InterPro" id="IPR036102">
    <property type="entry name" value="OsmC/Ohrsf"/>
</dbReference>
<gene>
    <name evidence="1" type="ORF">LHA35_15285</name>
</gene>
<dbReference type="PANTHER" id="PTHR35368:SF1">
    <property type="entry name" value="HYDROPEROXIDE REDUCTASE"/>
    <property type="match status" value="1"/>
</dbReference>
<dbReference type="AlphaFoldDB" id="A0A9X1IET2"/>
<dbReference type="RefSeq" id="WP_226609375.1">
    <property type="nucleotide sequence ID" value="NZ_JAJAQI010000022.1"/>
</dbReference>
<organism evidence="1 2">
    <name type="scientific">Roseicella aerolata</name>
    <dbReference type="NCBI Taxonomy" id="2883479"/>
    <lineage>
        <taxon>Bacteria</taxon>
        <taxon>Pseudomonadati</taxon>
        <taxon>Pseudomonadota</taxon>
        <taxon>Alphaproteobacteria</taxon>
        <taxon>Acetobacterales</taxon>
        <taxon>Roseomonadaceae</taxon>
        <taxon>Roseicella</taxon>
    </lineage>
</organism>
<dbReference type="EMBL" id="JAJAQI010000022">
    <property type="protein sequence ID" value="MCB4823097.1"/>
    <property type="molecule type" value="Genomic_DNA"/>
</dbReference>
<evidence type="ECO:0000313" key="1">
    <source>
        <dbReference type="EMBL" id="MCB4823097.1"/>
    </source>
</evidence>
<comment type="caution">
    <text evidence="1">The sequence shown here is derived from an EMBL/GenBank/DDBJ whole genome shotgun (WGS) entry which is preliminary data.</text>
</comment>
<dbReference type="InterPro" id="IPR015946">
    <property type="entry name" value="KH_dom-like_a/b"/>
</dbReference>